<dbReference type="PANTHER" id="PTHR12598:SF0">
    <property type="entry name" value="COPPER HOMEOSTASIS PROTEIN CUTC HOMOLOG"/>
    <property type="match status" value="1"/>
</dbReference>
<evidence type="ECO:0000256" key="2">
    <source>
        <dbReference type="HAMAP-Rule" id="MF_00795"/>
    </source>
</evidence>
<comment type="similarity">
    <text evidence="1 2">Belongs to the CutC family.</text>
</comment>
<comment type="caution">
    <text evidence="2">Once thought to be involved in copper homeostasis, experiments in E.coli have shown this is not the case.</text>
</comment>
<evidence type="ECO:0000256" key="1">
    <source>
        <dbReference type="ARBA" id="ARBA00007768"/>
    </source>
</evidence>
<organism evidence="3 4">
    <name type="scientific">Celerinatantimonas diazotrophica</name>
    <dbReference type="NCBI Taxonomy" id="412034"/>
    <lineage>
        <taxon>Bacteria</taxon>
        <taxon>Pseudomonadati</taxon>
        <taxon>Pseudomonadota</taxon>
        <taxon>Gammaproteobacteria</taxon>
        <taxon>Celerinatantimonadaceae</taxon>
        <taxon>Celerinatantimonas</taxon>
    </lineage>
</organism>
<reference evidence="3 4" key="1">
    <citation type="submission" date="2019-03" db="EMBL/GenBank/DDBJ databases">
        <title>Genomic Encyclopedia of Type Strains, Phase IV (KMG-IV): sequencing the most valuable type-strain genomes for metagenomic binning, comparative biology and taxonomic classification.</title>
        <authorList>
            <person name="Goeker M."/>
        </authorList>
    </citation>
    <scope>NUCLEOTIDE SEQUENCE [LARGE SCALE GENOMIC DNA]</scope>
    <source>
        <strain evidence="3 4">DSM 18577</strain>
    </source>
</reference>
<evidence type="ECO:0000313" key="3">
    <source>
        <dbReference type="EMBL" id="TCK52020.1"/>
    </source>
</evidence>
<sequence length="240" mass="25922">MLEICCFSYDDIQAAERSGAQRIELCCARGEGGLTPSFGLMKLATCSNLPVMVMIRPHGGDFCYSQNDIAQMCEDIAQVKAFHLRGVVLGALTIDGQIDIAAMGQLLEAAKGLEVCFHRAFDMTKDPIACYQLLAQLGVSRVLTSGQQNTAVAGLDLIIKLLAIDGPTVMVGGGVRAATLPKLLEAGVSEFHSSASVSKPSNMRFINRQVFMGAAGQDEYQRYEIAEDEIVKMRLLIDRA</sequence>
<gene>
    <name evidence="2" type="primary">cutC</name>
    <name evidence="3" type="ORF">EV690_2120</name>
</gene>
<dbReference type="Pfam" id="PF03932">
    <property type="entry name" value="CutC"/>
    <property type="match status" value="1"/>
</dbReference>
<protein>
    <recommendedName>
        <fullName evidence="2">PF03932 family protein CutC</fullName>
    </recommendedName>
</protein>
<dbReference type="RefSeq" id="WP_131912929.1">
    <property type="nucleotide sequence ID" value="NZ_OU594967.1"/>
</dbReference>
<keyword evidence="4" id="KW-1185">Reference proteome</keyword>
<dbReference type="InterPro" id="IPR036822">
    <property type="entry name" value="CutC-like_dom_sf"/>
</dbReference>
<proteinExistence type="inferred from homology"/>
<accession>A0A4R1JM42</accession>
<dbReference type="Proteomes" id="UP000295565">
    <property type="component" value="Unassembled WGS sequence"/>
</dbReference>
<dbReference type="FunFam" id="3.20.20.380:FF:000001">
    <property type="entry name" value="Copper homeostasis protein CutC"/>
    <property type="match status" value="1"/>
</dbReference>
<name>A0A4R1JM42_9GAMM</name>
<comment type="subcellular location">
    <subcellularLocation>
        <location evidence="2">Cytoplasm</location>
    </subcellularLocation>
</comment>
<dbReference type="HAMAP" id="MF_00795">
    <property type="entry name" value="CutC"/>
    <property type="match status" value="1"/>
</dbReference>
<keyword evidence="2" id="KW-0963">Cytoplasm</keyword>
<dbReference type="EMBL" id="SMGD01000013">
    <property type="protein sequence ID" value="TCK52020.1"/>
    <property type="molecule type" value="Genomic_DNA"/>
</dbReference>
<dbReference type="Gene3D" id="3.20.20.380">
    <property type="entry name" value="Copper homeostasis (CutC) domain"/>
    <property type="match status" value="1"/>
</dbReference>
<dbReference type="GO" id="GO:0005737">
    <property type="term" value="C:cytoplasm"/>
    <property type="evidence" value="ECO:0007669"/>
    <property type="project" value="UniProtKB-SubCell"/>
</dbReference>
<dbReference type="GO" id="GO:0005507">
    <property type="term" value="F:copper ion binding"/>
    <property type="evidence" value="ECO:0007669"/>
    <property type="project" value="TreeGrafter"/>
</dbReference>
<dbReference type="AlphaFoldDB" id="A0A4R1JM42"/>
<dbReference type="OrthoDB" id="9815677at2"/>
<comment type="caution">
    <text evidence="3">The sequence shown here is derived from an EMBL/GenBank/DDBJ whole genome shotgun (WGS) entry which is preliminary data.</text>
</comment>
<dbReference type="InterPro" id="IPR005627">
    <property type="entry name" value="CutC-like"/>
</dbReference>
<evidence type="ECO:0000313" key="4">
    <source>
        <dbReference type="Proteomes" id="UP000295565"/>
    </source>
</evidence>
<dbReference type="PANTHER" id="PTHR12598">
    <property type="entry name" value="COPPER HOMEOSTASIS PROTEIN CUTC"/>
    <property type="match status" value="1"/>
</dbReference>
<dbReference type="SUPFAM" id="SSF110395">
    <property type="entry name" value="CutC-like"/>
    <property type="match status" value="1"/>
</dbReference>